<evidence type="ECO:0000256" key="2">
    <source>
        <dbReference type="ARBA" id="ARBA00007742"/>
    </source>
</evidence>
<dbReference type="PANTHER" id="PTHR10556">
    <property type="entry name" value="3-OXO-5-ALPHA-STEROID 4-DEHYDROGENASE"/>
    <property type="match status" value="1"/>
</dbReference>
<organism evidence="8 9">
    <name type="scientific">Crotalus adamanteus</name>
    <name type="common">Eastern diamondback rattlesnake</name>
    <dbReference type="NCBI Taxonomy" id="8729"/>
    <lineage>
        <taxon>Eukaryota</taxon>
        <taxon>Metazoa</taxon>
        <taxon>Chordata</taxon>
        <taxon>Craniata</taxon>
        <taxon>Vertebrata</taxon>
        <taxon>Euteleostomi</taxon>
        <taxon>Lepidosauria</taxon>
        <taxon>Squamata</taxon>
        <taxon>Bifurcata</taxon>
        <taxon>Unidentata</taxon>
        <taxon>Episquamata</taxon>
        <taxon>Toxicofera</taxon>
        <taxon>Serpentes</taxon>
        <taxon>Colubroidea</taxon>
        <taxon>Viperidae</taxon>
        <taxon>Crotalinae</taxon>
        <taxon>Crotalus</taxon>
    </lineage>
</organism>
<evidence type="ECO:0000256" key="3">
    <source>
        <dbReference type="ARBA" id="ARBA00022692"/>
    </source>
</evidence>
<keyword evidence="3" id="KW-0812">Transmembrane</keyword>
<sequence>MTQCVSVGLFTLLCFIQMTVWAKDKHGTYIREFKDYPSFRMSIIPFLL</sequence>
<evidence type="ECO:0000256" key="6">
    <source>
        <dbReference type="SAM" id="SignalP"/>
    </source>
</evidence>
<proteinExistence type="inferred from homology"/>
<reference evidence="8 9" key="1">
    <citation type="journal article" date="2024" name="Proc. Natl. Acad. Sci. U.S.A.">
        <title>The genetic regulatory architecture and epigenomic basis for age-related changes in rattlesnake venom.</title>
        <authorList>
            <person name="Hogan M.P."/>
            <person name="Holding M.L."/>
            <person name="Nystrom G.S."/>
            <person name="Colston T.J."/>
            <person name="Bartlett D.A."/>
            <person name="Mason A.J."/>
            <person name="Ellsworth S.A."/>
            <person name="Rautsaw R.M."/>
            <person name="Lawrence K.C."/>
            <person name="Strickland J.L."/>
            <person name="He B."/>
            <person name="Fraser P."/>
            <person name="Margres M.J."/>
            <person name="Gilbert D.M."/>
            <person name="Gibbs H.L."/>
            <person name="Parkinson C.L."/>
            <person name="Rokyta D.R."/>
        </authorList>
    </citation>
    <scope>NUCLEOTIDE SEQUENCE [LARGE SCALE GENOMIC DNA]</scope>
    <source>
        <strain evidence="8">DRR0105</strain>
    </source>
</reference>
<name>A0AAW1BP12_CROAD</name>
<dbReference type="PANTHER" id="PTHR10556:SF59">
    <property type="entry name" value="STEROID 5-ALPHA REDUCTASE C-TERMINAL DOMAIN-CONTAINING PROTEIN"/>
    <property type="match status" value="1"/>
</dbReference>
<dbReference type="GO" id="GO:0016627">
    <property type="term" value="F:oxidoreductase activity, acting on the CH-CH group of donors"/>
    <property type="evidence" value="ECO:0007669"/>
    <property type="project" value="InterPro"/>
</dbReference>
<feature type="chain" id="PRO_5043441255" evidence="6">
    <location>
        <begin position="23"/>
        <end position="48"/>
    </location>
</feature>
<keyword evidence="9" id="KW-1185">Reference proteome</keyword>
<evidence type="ECO:0000313" key="8">
    <source>
        <dbReference type="EMBL" id="KAK9404041.1"/>
    </source>
</evidence>
<protein>
    <submittedName>
        <fullName evidence="8">TECR: Trans-2-3-enoyl-CoA reductase</fullName>
    </submittedName>
</protein>
<keyword evidence="4" id="KW-1133">Transmembrane helix</keyword>
<feature type="signal peptide" evidence="6">
    <location>
        <begin position="1"/>
        <end position="22"/>
    </location>
</feature>
<comment type="caution">
    <text evidence="8">The sequence shown here is derived from an EMBL/GenBank/DDBJ whole genome shotgun (WGS) entry which is preliminary data.</text>
</comment>
<dbReference type="AlphaFoldDB" id="A0AAW1BP12"/>
<evidence type="ECO:0000256" key="1">
    <source>
        <dbReference type="ARBA" id="ARBA00004141"/>
    </source>
</evidence>
<dbReference type="InterPro" id="IPR039357">
    <property type="entry name" value="SRD5A/TECR"/>
</dbReference>
<gene>
    <name evidence="8" type="ORF">NXF25_008868</name>
</gene>
<dbReference type="Pfam" id="PF02544">
    <property type="entry name" value="Steroid_dh"/>
    <property type="match status" value="1"/>
</dbReference>
<evidence type="ECO:0000313" key="9">
    <source>
        <dbReference type="Proteomes" id="UP001474421"/>
    </source>
</evidence>
<keyword evidence="6" id="KW-0732">Signal</keyword>
<evidence type="ECO:0000256" key="4">
    <source>
        <dbReference type="ARBA" id="ARBA00022989"/>
    </source>
</evidence>
<dbReference type="Proteomes" id="UP001474421">
    <property type="component" value="Unassembled WGS sequence"/>
</dbReference>
<comment type="similarity">
    <text evidence="2">Belongs to the steroid 5-alpha reductase family.</text>
</comment>
<accession>A0AAW1BP12</accession>
<feature type="domain" description="3-oxo-5-alpha-steroid 4-dehydrogenase C-terminal" evidence="7">
    <location>
        <begin position="7"/>
        <end position="48"/>
    </location>
</feature>
<comment type="subcellular location">
    <subcellularLocation>
        <location evidence="1">Membrane</location>
        <topology evidence="1">Multi-pass membrane protein</topology>
    </subcellularLocation>
</comment>
<dbReference type="GO" id="GO:0042761">
    <property type="term" value="P:very long-chain fatty acid biosynthetic process"/>
    <property type="evidence" value="ECO:0007669"/>
    <property type="project" value="TreeGrafter"/>
</dbReference>
<dbReference type="GO" id="GO:0016020">
    <property type="term" value="C:membrane"/>
    <property type="evidence" value="ECO:0007669"/>
    <property type="project" value="UniProtKB-SubCell"/>
</dbReference>
<dbReference type="InterPro" id="IPR001104">
    <property type="entry name" value="3-oxo-5_a-steroid_4-DH_C"/>
</dbReference>
<keyword evidence="5" id="KW-0472">Membrane</keyword>
<evidence type="ECO:0000256" key="5">
    <source>
        <dbReference type="ARBA" id="ARBA00023136"/>
    </source>
</evidence>
<evidence type="ECO:0000259" key="7">
    <source>
        <dbReference type="Pfam" id="PF02544"/>
    </source>
</evidence>
<dbReference type="EMBL" id="JAOTOJ010000003">
    <property type="protein sequence ID" value="KAK9404041.1"/>
    <property type="molecule type" value="Genomic_DNA"/>
</dbReference>